<dbReference type="EnsemblPlants" id="OB01G53060.1">
    <property type="protein sequence ID" value="OB01G53060.1"/>
    <property type="gene ID" value="OB01G53060"/>
</dbReference>
<reference evidence="1" key="2">
    <citation type="submission" date="2013-04" db="UniProtKB">
        <authorList>
            <consortium name="EnsemblPlants"/>
        </authorList>
    </citation>
    <scope>IDENTIFICATION</scope>
</reference>
<dbReference type="Proteomes" id="UP000006038">
    <property type="component" value="Chromosome 1"/>
</dbReference>
<proteinExistence type="predicted"/>
<organism evidence="1">
    <name type="scientific">Oryza brachyantha</name>
    <name type="common">malo sina</name>
    <dbReference type="NCBI Taxonomy" id="4533"/>
    <lineage>
        <taxon>Eukaryota</taxon>
        <taxon>Viridiplantae</taxon>
        <taxon>Streptophyta</taxon>
        <taxon>Embryophyta</taxon>
        <taxon>Tracheophyta</taxon>
        <taxon>Spermatophyta</taxon>
        <taxon>Magnoliopsida</taxon>
        <taxon>Liliopsida</taxon>
        <taxon>Poales</taxon>
        <taxon>Poaceae</taxon>
        <taxon>BOP clade</taxon>
        <taxon>Oryzoideae</taxon>
        <taxon>Oryzeae</taxon>
        <taxon>Oryzinae</taxon>
        <taxon>Oryza</taxon>
    </lineage>
</organism>
<keyword evidence="2" id="KW-1185">Reference proteome</keyword>
<sequence>MISHKYYGNPGRRYLPASGRFSTIEGNLHDIQSDSYAVDLFLARTWSKHAQSIVRS</sequence>
<evidence type="ECO:0000313" key="2">
    <source>
        <dbReference type="Proteomes" id="UP000006038"/>
    </source>
</evidence>
<name>J3L7V0_ORYBR</name>
<protein>
    <submittedName>
        <fullName evidence="1">Uncharacterized protein</fullName>
    </submittedName>
</protein>
<dbReference type="HOGENOM" id="CLU_3017453_0_0_1"/>
<evidence type="ECO:0000313" key="1">
    <source>
        <dbReference type="EnsemblPlants" id="OB01G53060.1"/>
    </source>
</evidence>
<accession>J3L7V0</accession>
<reference evidence="1" key="1">
    <citation type="journal article" date="2013" name="Nat. Commun.">
        <title>Whole-genome sequencing of Oryza brachyantha reveals mechanisms underlying Oryza genome evolution.</title>
        <authorList>
            <person name="Chen J."/>
            <person name="Huang Q."/>
            <person name="Gao D."/>
            <person name="Wang J."/>
            <person name="Lang Y."/>
            <person name="Liu T."/>
            <person name="Li B."/>
            <person name="Bai Z."/>
            <person name="Luis Goicoechea J."/>
            <person name="Liang C."/>
            <person name="Chen C."/>
            <person name="Zhang W."/>
            <person name="Sun S."/>
            <person name="Liao Y."/>
            <person name="Zhang X."/>
            <person name="Yang L."/>
            <person name="Song C."/>
            <person name="Wang M."/>
            <person name="Shi J."/>
            <person name="Liu G."/>
            <person name="Liu J."/>
            <person name="Zhou H."/>
            <person name="Zhou W."/>
            <person name="Yu Q."/>
            <person name="An N."/>
            <person name="Chen Y."/>
            <person name="Cai Q."/>
            <person name="Wang B."/>
            <person name="Liu B."/>
            <person name="Min J."/>
            <person name="Huang Y."/>
            <person name="Wu H."/>
            <person name="Li Z."/>
            <person name="Zhang Y."/>
            <person name="Yin Y."/>
            <person name="Song W."/>
            <person name="Jiang J."/>
            <person name="Jackson S.A."/>
            <person name="Wing R.A."/>
            <person name="Wang J."/>
            <person name="Chen M."/>
        </authorList>
    </citation>
    <scope>NUCLEOTIDE SEQUENCE [LARGE SCALE GENOMIC DNA]</scope>
    <source>
        <strain evidence="1">cv. IRGC 101232</strain>
    </source>
</reference>
<dbReference type="AlphaFoldDB" id="J3L7V0"/>
<dbReference type="Gramene" id="OB01G53060.1">
    <property type="protein sequence ID" value="OB01G53060.1"/>
    <property type="gene ID" value="OB01G53060"/>
</dbReference>